<evidence type="ECO:0000259" key="13">
    <source>
        <dbReference type="PROSITE" id="PS50078"/>
    </source>
</evidence>
<dbReference type="PANTHER" id="PTHR24345:SF0">
    <property type="entry name" value="CELL CYCLE SERINE_THREONINE-PROTEIN KINASE CDC5_MSD2"/>
    <property type="match status" value="1"/>
</dbReference>
<comment type="catalytic activity">
    <reaction evidence="9">
        <text>L-threonyl-[protein] + ATP = O-phospho-L-threonyl-[protein] + ADP + H(+)</text>
        <dbReference type="Rhea" id="RHEA:46608"/>
        <dbReference type="Rhea" id="RHEA-COMP:11060"/>
        <dbReference type="Rhea" id="RHEA-COMP:11605"/>
        <dbReference type="ChEBI" id="CHEBI:15378"/>
        <dbReference type="ChEBI" id="CHEBI:30013"/>
        <dbReference type="ChEBI" id="CHEBI:30616"/>
        <dbReference type="ChEBI" id="CHEBI:61977"/>
        <dbReference type="ChEBI" id="CHEBI:456216"/>
        <dbReference type="EC" id="2.7.11.21"/>
    </reaction>
</comment>
<keyword evidence="11" id="KW-1133">Transmembrane helix</keyword>
<evidence type="ECO:0000256" key="6">
    <source>
        <dbReference type="ARBA" id="ARBA00022777"/>
    </source>
</evidence>
<dbReference type="Gene3D" id="1.10.510.10">
    <property type="entry name" value="Transferase(Phosphotransferase) domain 1"/>
    <property type="match status" value="1"/>
</dbReference>
<feature type="transmembrane region" description="Helical" evidence="11">
    <location>
        <begin position="747"/>
        <end position="769"/>
    </location>
</feature>
<dbReference type="InterPro" id="IPR033701">
    <property type="entry name" value="POLO_box_1"/>
</dbReference>
<feature type="region of interest" description="Disordered" evidence="10">
    <location>
        <begin position="356"/>
        <end position="378"/>
    </location>
</feature>
<gene>
    <name evidence="14" type="ORF">Pmar_PMAR016061</name>
</gene>
<comment type="similarity">
    <text evidence="9">Belongs to the protein kinase superfamily. Ser/Thr protein kinase family. CDC5/Polo subfamily.</text>
</comment>
<dbReference type="InterPro" id="IPR033695">
    <property type="entry name" value="POLO_box_2"/>
</dbReference>
<dbReference type="RefSeq" id="XP_002765274.1">
    <property type="nucleotide sequence ID" value="XM_002765228.1"/>
</dbReference>
<feature type="transmembrane region" description="Helical" evidence="11">
    <location>
        <begin position="944"/>
        <end position="966"/>
    </location>
</feature>
<evidence type="ECO:0000313" key="15">
    <source>
        <dbReference type="Proteomes" id="UP000007800"/>
    </source>
</evidence>
<keyword evidence="7 8" id="KW-0067">ATP-binding</keyword>
<keyword evidence="4" id="KW-0677">Repeat</keyword>
<feature type="compositionally biased region" description="Low complexity" evidence="10">
    <location>
        <begin position="473"/>
        <end position="487"/>
    </location>
</feature>
<feature type="region of interest" description="Disordered" evidence="10">
    <location>
        <begin position="579"/>
        <end position="600"/>
    </location>
</feature>
<name>C5LYY2_PERM5</name>
<dbReference type="GO" id="GO:0015098">
    <property type="term" value="F:molybdate ion transmembrane transporter activity"/>
    <property type="evidence" value="ECO:0007669"/>
    <property type="project" value="InterPro"/>
</dbReference>
<keyword evidence="2 9" id="KW-0723">Serine/threonine-protein kinase</keyword>
<feature type="region of interest" description="Disordered" evidence="10">
    <location>
        <begin position="1"/>
        <end position="56"/>
    </location>
</feature>
<feature type="compositionally biased region" description="Polar residues" evidence="10">
    <location>
        <begin position="434"/>
        <end position="443"/>
    </location>
</feature>
<feature type="transmembrane region" description="Helical" evidence="11">
    <location>
        <begin position="812"/>
        <end position="829"/>
    </location>
</feature>
<evidence type="ECO:0000256" key="2">
    <source>
        <dbReference type="ARBA" id="ARBA00022527"/>
    </source>
</evidence>
<dbReference type="InterPro" id="IPR036259">
    <property type="entry name" value="MFS_trans_sf"/>
</dbReference>
<dbReference type="Pfam" id="PF05631">
    <property type="entry name" value="MFS_5"/>
    <property type="match status" value="1"/>
</dbReference>
<dbReference type="Gene3D" id="3.30.1120.30">
    <property type="entry name" value="POLO box domain"/>
    <property type="match status" value="2"/>
</dbReference>
<evidence type="ECO:0000256" key="1">
    <source>
        <dbReference type="ARBA" id="ARBA00011245"/>
    </source>
</evidence>
<dbReference type="Gene3D" id="3.30.200.20">
    <property type="entry name" value="Phosphorylase Kinase, domain 1"/>
    <property type="match status" value="1"/>
</dbReference>
<evidence type="ECO:0000256" key="7">
    <source>
        <dbReference type="ARBA" id="ARBA00022840"/>
    </source>
</evidence>
<dbReference type="EC" id="2.7.11.21" evidence="9"/>
<comment type="subunit">
    <text evidence="1">Monomer.</text>
</comment>
<feature type="region of interest" description="Disordered" evidence="10">
    <location>
        <begin position="400"/>
        <end position="490"/>
    </location>
</feature>
<dbReference type="CDD" id="cd17487">
    <property type="entry name" value="MFS_MFSD5_like"/>
    <property type="match status" value="1"/>
</dbReference>
<dbReference type="InParanoid" id="C5LYY2"/>
<dbReference type="Gene3D" id="1.20.1250.20">
    <property type="entry name" value="MFS general substrate transporter like domains"/>
    <property type="match status" value="1"/>
</dbReference>
<dbReference type="GO" id="GO:0004674">
    <property type="term" value="F:protein serine/threonine kinase activity"/>
    <property type="evidence" value="ECO:0007669"/>
    <property type="project" value="UniProtKB-KW"/>
</dbReference>
<dbReference type="Pfam" id="PF00659">
    <property type="entry name" value="POLO_box"/>
    <property type="match status" value="2"/>
</dbReference>
<dbReference type="EMBL" id="GG686838">
    <property type="protein sequence ID" value="EEQ97991.1"/>
    <property type="molecule type" value="Genomic_DNA"/>
</dbReference>
<sequence length="1133" mass="125233">MSRALVPSALPSSSGDYHYRPHQQQQQQQYNSTQSTAACSPSATATLRGNSSHTSDVEILEDKKGRRNGGVPVYYEKGRFLGKGGFAKVYEYTEQKTGQRVAIKAVQKASLTKEKAKAKLQSEIAIHRSLKHPRIVRYLSHFEDSNCVYIVMELCAHATLNEIHKRQKRFTEQEARHYIWQLCDGVRYLHQNRVIHRDLKLGNLFLKDSTDLKIGDLGLAAKLDYDGDRKTTVCGTPNYIAPEILEGAHHNYEVDIWSIGVILYTMLCGRPPFEDQDVKSTYRRIRHCQYKFSDSVSISNEAKCLIQSMLQTEPTLRPTLDQIMSSTWMIGKTPAPQVMSSNPMHYYITGNAGNGVSDNNNNKKHQYHHRTPASSDHHLLHPILRDRQCIREVIRHHQRTPATLRRTPQSVAALGGVNSPGTSSRRIPSCHMRQGSSSTTGSAQRRPLPPVGDRLTPAGSPGPDGDDISTPQASYSTSPGGTPSSASGQVIRGTTGRVLGRENGPLPPVWITKWCNFTSKYGIGFLLSSGNMGVYFNDSTQMIALEASSDDKPSAKMQVEYRYRSGSNTERTEVLPMDGQGGWQVESENRPEKGPGSTRDVKKKLTLMKQFRAFLLQDDTKREGVTFGYSRIALPEGQSSTDHTGGSCGVVGIRKFLDTKHGILFTLTDKLIQVSFYDGSELILSPKTGSAVYVCRKSGRRYTFSLSRLPELTELGSRDQLAHDVINGSFDTHGSSSEMGELRHFQFVYLGVYVLAVFADWLQGPFVYALYRSYGYSIEDIGSLFIVGFLTSGVCGTFVGGMADAFGRKKACLMYCILYALACLLYHLRNFYVLLLGRFLGGVSTSLLFSVFEAWMLEEHAKRGFDESALNDTFAKATLGNGTTAIVAGVVSHFAAVKYGPIGPFRVSAATLGICGVAISLLWNENYGKPDSKIASLGQLACSIHVMSIVLQSCFESAMYVFVFMWTPALPESMDPGTVFTDFMIAMMIGSEVFETLKFPRISCCHQHTSFNMCVISHIVVCYNILCPCQVPCFTIASLPRLAAFCLFEACCGVYFPTHYSIRSSIVPASIRATMFNVYRVPLNVLVAKICTSVGTMNESAVFATCSILLIAGALLAFKNDQLLLKVSNAKED</sequence>
<dbReference type="InterPro" id="IPR017441">
    <property type="entry name" value="Protein_kinase_ATP_BS"/>
</dbReference>
<dbReference type="PROSITE" id="PS50078">
    <property type="entry name" value="POLO_BOX"/>
    <property type="match status" value="2"/>
</dbReference>
<dbReference type="CDD" id="cd14099">
    <property type="entry name" value="STKc_PLK"/>
    <property type="match status" value="1"/>
</dbReference>
<dbReference type="InterPro" id="IPR008509">
    <property type="entry name" value="MOT2/MFSD5"/>
</dbReference>
<dbReference type="InterPro" id="IPR036947">
    <property type="entry name" value="POLO_box_dom_sf"/>
</dbReference>
<dbReference type="GO" id="GO:0005524">
    <property type="term" value="F:ATP binding"/>
    <property type="evidence" value="ECO:0007669"/>
    <property type="project" value="UniProtKB-UniRule"/>
</dbReference>
<dbReference type="InterPro" id="IPR000719">
    <property type="entry name" value="Prot_kinase_dom"/>
</dbReference>
<evidence type="ECO:0000256" key="4">
    <source>
        <dbReference type="ARBA" id="ARBA00022737"/>
    </source>
</evidence>
<keyword evidence="11" id="KW-0472">Membrane</keyword>
<proteinExistence type="inferred from homology"/>
<evidence type="ECO:0000256" key="9">
    <source>
        <dbReference type="RuleBase" id="RU361162"/>
    </source>
</evidence>
<feature type="transmembrane region" description="Helical" evidence="11">
    <location>
        <begin position="1101"/>
        <end position="1118"/>
    </location>
</feature>
<dbReference type="CDD" id="cd13118">
    <property type="entry name" value="POLO_box_1"/>
    <property type="match status" value="1"/>
</dbReference>
<dbReference type="SUPFAM" id="SSF56112">
    <property type="entry name" value="Protein kinase-like (PK-like)"/>
    <property type="match status" value="1"/>
</dbReference>
<dbReference type="GeneID" id="9037901"/>
<dbReference type="FunFam" id="3.30.200.20:FF:000091">
    <property type="entry name" value="Serine/threonine-protein kinase PLK"/>
    <property type="match status" value="1"/>
</dbReference>
<feature type="binding site" evidence="8">
    <location>
        <position position="104"/>
    </location>
    <ligand>
        <name>ATP</name>
        <dbReference type="ChEBI" id="CHEBI:30616"/>
    </ligand>
</feature>
<evidence type="ECO:0000313" key="14">
    <source>
        <dbReference type="EMBL" id="EEQ97991.1"/>
    </source>
</evidence>
<evidence type="ECO:0000256" key="8">
    <source>
        <dbReference type="PROSITE-ProRule" id="PRU10141"/>
    </source>
</evidence>
<dbReference type="CDD" id="cd13117">
    <property type="entry name" value="POLO_box_2"/>
    <property type="match status" value="1"/>
</dbReference>
<dbReference type="InterPro" id="IPR008271">
    <property type="entry name" value="Ser/Thr_kinase_AS"/>
</dbReference>
<dbReference type="InterPro" id="IPR000959">
    <property type="entry name" value="POLO_box_dom"/>
</dbReference>
<keyword evidence="6 9" id="KW-0418">Kinase</keyword>
<evidence type="ECO:0000259" key="12">
    <source>
        <dbReference type="PROSITE" id="PS50011"/>
    </source>
</evidence>
<keyword evidence="15" id="KW-1185">Reference proteome</keyword>
<feature type="domain" description="POLO box" evidence="13">
    <location>
        <begin position="510"/>
        <end position="617"/>
    </location>
</feature>
<evidence type="ECO:0000256" key="10">
    <source>
        <dbReference type="SAM" id="MobiDB-lite"/>
    </source>
</evidence>
<dbReference type="GO" id="GO:0016020">
    <property type="term" value="C:membrane"/>
    <property type="evidence" value="ECO:0007669"/>
    <property type="project" value="InterPro"/>
</dbReference>
<dbReference type="OrthoDB" id="408964at2759"/>
<evidence type="ECO:0000256" key="5">
    <source>
        <dbReference type="ARBA" id="ARBA00022741"/>
    </source>
</evidence>
<dbReference type="InterPro" id="IPR011009">
    <property type="entry name" value="Kinase-like_dom_sf"/>
</dbReference>
<dbReference type="PROSITE" id="PS00108">
    <property type="entry name" value="PROTEIN_KINASE_ST"/>
    <property type="match status" value="1"/>
</dbReference>
<keyword evidence="5 8" id="KW-0547">Nucleotide-binding</keyword>
<reference evidence="14 15" key="1">
    <citation type="submission" date="2008-07" db="EMBL/GenBank/DDBJ databases">
        <authorList>
            <person name="El-Sayed N."/>
            <person name="Caler E."/>
            <person name="Inman J."/>
            <person name="Amedeo P."/>
            <person name="Hass B."/>
            <person name="Wortman J."/>
        </authorList>
    </citation>
    <scope>NUCLEOTIDE SEQUENCE [LARGE SCALE GENOMIC DNA]</scope>
    <source>
        <strain evidence="15">ATCC 50983 / TXsc</strain>
    </source>
</reference>
<evidence type="ECO:0000256" key="11">
    <source>
        <dbReference type="SAM" id="Phobius"/>
    </source>
</evidence>
<dbReference type="SUPFAM" id="SSF82615">
    <property type="entry name" value="Polo-box domain"/>
    <property type="match status" value="2"/>
</dbReference>
<keyword evidence="3 9" id="KW-0808">Transferase</keyword>
<feature type="domain" description="POLO box" evidence="13">
    <location>
        <begin position="652"/>
        <end position="731"/>
    </location>
</feature>
<dbReference type="AlphaFoldDB" id="C5LYY2"/>
<dbReference type="PANTHER" id="PTHR24345">
    <property type="entry name" value="SERINE/THREONINE-PROTEIN KINASE PLK"/>
    <property type="match status" value="1"/>
</dbReference>
<dbReference type="PROSITE" id="PS50011">
    <property type="entry name" value="PROTEIN_KINASE_DOM"/>
    <property type="match status" value="1"/>
</dbReference>
<dbReference type="Proteomes" id="UP000007800">
    <property type="component" value="Unassembled WGS sequence"/>
</dbReference>
<dbReference type="PROSITE" id="PS00107">
    <property type="entry name" value="PROTEIN_KINASE_ATP"/>
    <property type="match status" value="1"/>
</dbReference>
<feature type="transmembrane region" description="Helical" evidence="11">
    <location>
        <begin position="835"/>
        <end position="857"/>
    </location>
</feature>
<dbReference type="SMART" id="SM00220">
    <property type="entry name" value="S_TKc"/>
    <property type="match status" value="1"/>
</dbReference>
<protein>
    <recommendedName>
        <fullName evidence="9">Serine/threonine-protein kinase PLK</fullName>
        <ecNumber evidence="9">2.7.11.21</ecNumber>
    </recommendedName>
    <alternativeName>
        <fullName evidence="9">Polo-like kinase</fullName>
    </alternativeName>
</protein>
<feature type="domain" description="Protein kinase" evidence="12">
    <location>
        <begin position="75"/>
        <end position="329"/>
    </location>
</feature>
<dbReference type="GO" id="GO:0005634">
    <property type="term" value="C:nucleus"/>
    <property type="evidence" value="ECO:0007669"/>
    <property type="project" value="TreeGrafter"/>
</dbReference>
<feature type="transmembrane region" description="Helical" evidence="11">
    <location>
        <begin position="903"/>
        <end position="923"/>
    </location>
</feature>
<feature type="transmembrane region" description="Helical" evidence="11">
    <location>
        <begin position="781"/>
        <end position="800"/>
    </location>
</feature>
<keyword evidence="11" id="KW-0812">Transmembrane</keyword>
<dbReference type="SUPFAM" id="SSF103473">
    <property type="entry name" value="MFS general substrate transporter"/>
    <property type="match status" value="1"/>
</dbReference>
<evidence type="ECO:0000256" key="3">
    <source>
        <dbReference type="ARBA" id="ARBA00022679"/>
    </source>
</evidence>
<accession>C5LYY2</accession>
<feature type="compositionally biased region" description="Low complexity" evidence="10">
    <location>
        <begin position="23"/>
        <end position="46"/>
    </location>
</feature>
<dbReference type="Pfam" id="PF00069">
    <property type="entry name" value="Pkinase"/>
    <property type="match status" value="1"/>
</dbReference>
<feature type="compositionally biased region" description="Basic residues" evidence="10">
    <location>
        <begin position="362"/>
        <end position="371"/>
    </location>
</feature>
<organism evidence="15">
    <name type="scientific">Perkinsus marinus (strain ATCC 50983 / TXsc)</name>
    <dbReference type="NCBI Taxonomy" id="423536"/>
    <lineage>
        <taxon>Eukaryota</taxon>
        <taxon>Sar</taxon>
        <taxon>Alveolata</taxon>
        <taxon>Perkinsozoa</taxon>
        <taxon>Perkinsea</taxon>
        <taxon>Perkinsida</taxon>
        <taxon>Perkinsidae</taxon>
        <taxon>Perkinsus</taxon>
    </lineage>
</organism>
<dbReference type="FunFam" id="1.10.510.10:FF:000571">
    <property type="entry name" value="Maternal embryonic leucine zipper kinase"/>
    <property type="match status" value="1"/>
</dbReference>